<dbReference type="Proteomes" id="UP000821866">
    <property type="component" value="Chromosome 1"/>
</dbReference>
<feature type="compositionally biased region" description="Low complexity" evidence="1">
    <location>
        <begin position="90"/>
        <end position="99"/>
    </location>
</feature>
<evidence type="ECO:0000256" key="1">
    <source>
        <dbReference type="SAM" id="MobiDB-lite"/>
    </source>
</evidence>
<reference evidence="3" key="1">
    <citation type="journal article" date="2020" name="Cell">
        <title>Large-Scale Comparative Analyses of Tick Genomes Elucidate Their Genetic Diversity and Vector Capacities.</title>
        <authorList>
            <consortium name="Tick Genome and Microbiome Consortium (TIGMIC)"/>
            <person name="Jia N."/>
            <person name="Wang J."/>
            <person name="Shi W."/>
            <person name="Du L."/>
            <person name="Sun Y."/>
            <person name="Zhan W."/>
            <person name="Jiang J.F."/>
            <person name="Wang Q."/>
            <person name="Zhang B."/>
            <person name="Ji P."/>
            <person name="Bell-Sakyi L."/>
            <person name="Cui X.M."/>
            <person name="Yuan T.T."/>
            <person name="Jiang B.G."/>
            <person name="Yang W.F."/>
            <person name="Lam T.T."/>
            <person name="Chang Q.C."/>
            <person name="Ding S.J."/>
            <person name="Wang X.J."/>
            <person name="Zhu J.G."/>
            <person name="Ruan X.D."/>
            <person name="Zhao L."/>
            <person name="Wei J.T."/>
            <person name="Ye R.Z."/>
            <person name="Que T.C."/>
            <person name="Du C.H."/>
            <person name="Zhou Y.H."/>
            <person name="Cheng J.X."/>
            <person name="Dai P.F."/>
            <person name="Guo W.B."/>
            <person name="Han X.H."/>
            <person name="Huang E.J."/>
            <person name="Li L.F."/>
            <person name="Wei W."/>
            <person name="Gao Y.C."/>
            <person name="Liu J.Z."/>
            <person name="Shao H.Z."/>
            <person name="Wang X."/>
            <person name="Wang C.C."/>
            <person name="Yang T.C."/>
            <person name="Huo Q.B."/>
            <person name="Li W."/>
            <person name="Chen H.Y."/>
            <person name="Chen S.E."/>
            <person name="Zhou L.G."/>
            <person name="Ni X.B."/>
            <person name="Tian J.H."/>
            <person name="Sheng Y."/>
            <person name="Liu T."/>
            <person name="Pan Y.S."/>
            <person name="Xia L.Y."/>
            <person name="Li J."/>
            <person name="Zhao F."/>
            <person name="Cao W.C."/>
        </authorList>
    </citation>
    <scope>NUCLEOTIDE SEQUENCE</scope>
    <source>
        <strain evidence="3">Rmic-2018</strain>
    </source>
</reference>
<dbReference type="InterPro" id="IPR029526">
    <property type="entry name" value="PGBD"/>
</dbReference>
<feature type="compositionally biased region" description="Acidic residues" evidence="1">
    <location>
        <begin position="59"/>
        <end position="68"/>
    </location>
</feature>
<proteinExistence type="predicted"/>
<dbReference type="PANTHER" id="PTHR47272:SF2">
    <property type="entry name" value="PIGGYBAC TRANSPOSABLE ELEMENT-DERIVED PROTEIN 3-LIKE"/>
    <property type="match status" value="1"/>
</dbReference>
<dbReference type="EMBL" id="JABSTU010000001">
    <property type="protein sequence ID" value="KAH8039130.1"/>
    <property type="molecule type" value="Genomic_DNA"/>
</dbReference>
<organism evidence="3 4">
    <name type="scientific">Rhipicephalus microplus</name>
    <name type="common">Cattle tick</name>
    <name type="synonym">Boophilus microplus</name>
    <dbReference type="NCBI Taxonomy" id="6941"/>
    <lineage>
        <taxon>Eukaryota</taxon>
        <taxon>Metazoa</taxon>
        <taxon>Ecdysozoa</taxon>
        <taxon>Arthropoda</taxon>
        <taxon>Chelicerata</taxon>
        <taxon>Arachnida</taxon>
        <taxon>Acari</taxon>
        <taxon>Parasitiformes</taxon>
        <taxon>Ixodida</taxon>
        <taxon>Ixodoidea</taxon>
        <taxon>Ixodidae</taxon>
        <taxon>Rhipicephalinae</taxon>
        <taxon>Rhipicephalus</taxon>
        <taxon>Boophilus</taxon>
    </lineage>
</organism>
<evidence type="ECO:0000313" key="4">
    <source>
        <dbReference type="Proteomes" id="UP000821866"/>
    </source>
</evidence>
<feature type="region of interest" description="Disordered" evidence="1">
    <location>
        <begin position="51"/>
        <end position="103"/>
    </location>
</feature>
<dbReference type="VEuPathDB" id="VectorBase:LOC119187265"/>
<accession>A0A9J6EXL6</accession>
<sequence>MKFYRSWASGCQNKEDNMATFSGTAFYGDRRRRYRPRVSDDTAEKILQRIAQGNSSDLDLSDSDDDTIVDPSFSAPLQGVTSDEDESGDDGPSTSTSKSAKVSWKRLQGPVPTWIPDFISDAVDSSAARVSWTPSDYCQYVPEEAYEKMADAMNRSHVHESGRSLNVTAKHVCIDEQMIPFTGRTQFKQFVPRKQNPEGLKNLVLAAPNGLILDFEIYQGNKARISPEASGIAEAAVLRLAESLKPGTKLYFDHYFVSGALLDKLQQKGIAATGPVMNNLLPKGVKLSSEKELKAKGRNVSEAWIRHGKSQVVLRWYDNKVITMLSSIHGQEPEDTCRRWSRKEKYIDVPRPYIIVMYNLKMGGVDLADRMISYYRIKARINKWNLNLATFNARTLSSEGSLAVLFEELEGVCYGVMWAQDPE</sequence>
<feature type="domain" description="PiggyBac transposable element-derived protein" evidence="2">
    <location>
        <begin position="168"/>
        <end position="391"/>
    </location>
</feature>
<dbReference type="PANTHER" id="PTHR47272">
    <property type="entry name" value="DDE_TNP_1_7 DOMAIN-CONTAINING PROTEIN"/>
    <property type="match status" value="1"/>
</dbReference>
<dbReference type="AlphaFoldDB" id="A0A9J6EXL6"/>
<protein>
    <recommendedName>
        <fullName evidence="2">PiggyBac transposable element-derived protein domain-containing protein</fullName>
    </recommendedName>
</protein>
<dbReference type="Pfam" id="PF13843">
    <property type="entry name" value="DDE_Tnp_1_7"/>
    <property type="match status" value="1"/>
</dbReference>
<evidence type="ECO:0000259" key="2">
    <source>
        <dbReference type="Pfam" id="PF13843"/>
    </source>
</evidence>
<comment type="caution">
    <text evidence="3">The sequence shown here is derived from an EMBL/GenBank/DDBJ whole genome shotgun (WGS) entry which is preliminary data.</text>
</comment>
<gene>
    <name evidence="3" type="ORF">HPB51_005306</name>
</gene>
<keyword evidence="4" id="KW-1185">Reference proteome</keyword>
<evidence type="ECO:0000313" key="3">
    <source>
        <dbReference type="EMBL" id="KAH8039130.1"/>
    </source>
</evidence>
<name>A0A9J6EXL6_RHIMP</name>
<reference evidence="3" key="2">
    <citation type="submission" date="2021-09" db="EMBL/GenBank/DDBJ databases">
        <authorList>
            <person name="Jia N."/>
            <person name="Wang J."/>
            <person name="Shi W."/>
            <person name="Du L."/>
            <person name="Sun Y."/>
            <person name="Zhan W."/>
            <person name="Jiang J."/>
            <person name="Wang Q."/>
            <person name="Zhang B."/>
            <person name="Ji P."/>
            <person name="Sakyi L.B."/>
            <person name="Cui X."/>
            <person name="Yuan T."/>
            <person name="Jiang B."/>
            <person name="Yang W."/>
            <person name="Lam T.T.-Y."/>
            <person name="Chang Q."/>
            <person name="Ding S."/>
            <person name="Wang X."/>
            <person name="Zhu J."/>
            <person name="Ruan X."/>
            <person name="Zhao L."/>
            <person name="Wei J."/>
            <person name="Que T."/>
            <person name="Du C."/>
            <person name="Cheng J."/>
            <person name="Dai P."/>
            <person name="Han X."/>
            <person name="Huang E."/>
            <person name="Gao Y."/>
            <person name="Liu J."/>
            <person name="Shao H."/>
            <person name="Ye R."/>
            <person name="Li L."/>
            <person name="Wei W."/>
            <person name="Wang X."/>
            <person name="Wang C."/>
            <person name="Huo Q."/>
            <person name="Li W."/>
            <person name="Guo W."/>
            <person name="Chen H."/>
            <person name="Chen S."/>
            <person name="Zhou L."/>
            <person name="Zhou L."/>
            <person name="Ni X."/>
            <person name="Tian J."/>
            <person name="Zhou Y."/>
            <person name="Sheng Y."/>
            <person name="Liu T."/>
            <person name="Pan Y."/>
            <person name="Xia L."/>
            <person name="Li J."/>
            <person name="Zhao F."/>
            <person name="Cao W."/>
        </authorList>
    </citation>
    <scope>NUCLEOTIDE SEQUENCE</scope>
    <source>
        <strain evidence="3">Rmic-2018</strain>
        <tissue evidence="3">Larvae</tissue>
    </source>
</reference>